<evidence type="ECO:0000256" key="8">
    <source>
        <dbReference type="SAM" id="Phobius"/>
    </source>
</evidence>
<evidence type="ECO:0000256" key="4">
    <source>
        <dbReference type="ARBA" id="ARBA00022746"/>
    </source>
</evidence>
<dbReference type="AlphaFoldDB" id="A0A1F8BDI0"/>
<proteinExistence type="predicted"/>
<keyword evidence="7" id="KW-0413">Isomerase</keyword>
<evidence type="ECO:0000313" key="11">
    <source>
        <dbReference type="Proteomes" id="UP000177082"/>
    </source>
</evidence>
<evidence type="ECO:0000256" key="5">
    <source>
        <dbReference type="ARBA" id="ARBA00022989"/>
    </source>
</evidence>
<dbReference type="STRING" id="1802519.A2961_05100"/>
<gene>
    <name evidence="10" type="ORF">A2961_05100</name>
</gene>
<name>A0A1F8BDI0_9BACT</name>
<protein>
    <recommendedName>
        <fullName evidence="9">Lycopene cyclase domain-containing protein</fullName>
    </recommendedName>
</protein>
<feature type="transmembrane region" description="Helical" evidence="8">
    <location>
        <begin position="65"/>
        <end position="92"/>
    </location>
</feature>
<dbReference type="EMBL" id="MGHF01000029">
    <property type="protein sequence ID" value="OGM62121.1"/>
    <property type="molecule type" value="Genomic_DNA"/>
</dbReference>
<evidence type="ECO:0000256" key="3">
    <source>
        <dbReference type="ARBA" id="ARBA00022692"/>
    </source>
</evidence>
<reference evidence="10 11" key="1">
    <citation type="journal article" date="2016" name="Nat. Commun.">
        <title>Thousands of microbial genomes shed light on interconnected biogeochemical processes in an aquifer system.</title>
        <authorList>
            <person name="Anantharaman K."/>
            <person name="Brown C.T."/>
            <person name="Hug L.A."/>
            <person name="Sharon I."/>
            <person name="Castelle C.J."/>
            <person name="Probst A.J."/>
            <person name="Thomas B.C."/>
            <person name="Singh A."/>
            <person name="Wilkins M.J."/>
            <person name="Karaoz U."/>
            <person name="Brodie E.L."/>
            <person name="Williams K.H."/>
            <person name="Hubbard S.S."/>
            <person name="Banfield J.F."/>
        </authorList>
    </citation>
    <scope>NUCLEOTIDE SEQUENCE [LARGE SCALE GENOMIC DNA]</scope>
</reference>
<dbReference type="Pfam" id="PF18916">
    <property type="entry name" value="Lycopene_cyc"/>
    <property type="match status" value="1"/>
</dbReference>
<dbReference type="InterPro" id="IPR017825">
    <property type="entry name" value="Lycopene_cyclase_dom"/>
</dbReference>
<dbReference type="GO" id="GO:0016872">
    <property type="term" value="F:intramolecular lyase activity"/>
    <property type="evidence" value="ECO:0007669"/>
    <property type="project" value="InterPro"/>
</dbReference>
<keyword evidence="5 8" id="KW-1133">Transmembrane helix</keyword>
<dbReference type="NCBIfam" id="TIGR03462">
    <property type="entry name" value="CarR_dom_SF"/>
    <property type="match status" value="1"/>
</dbReference>
<dbReference type="GO" id="GO:0016020">
    <property type="term" value="C:membrane"/>
    <property type="evidence" value="ECO:0007669"/>
    <property type="project" value="UniProtKB-SubCell"/>
</dbReference>
<evidence type="ECO:0000256" key="2">
    <source>
        <dbReference type="ARBA" id="ARBA00004829"/>
    </source>
</evidence>
<dbReference type="Proteomes" id="UP000177082">
    <property type="component" value="Unassembled WGS sequence"/>
</dbReference>
<comment type="caution">
    <text evidence="10">The sequence shown here is derived from an EMBL/GenBank/DDBJ whole genome shotgun (WGS) entry which is preliminary data.</text>
</comment>
<keyword evidence="4" id="KW-0125">Carotenoid biosynthesis</keyword>
<feature type="domain" description="Lycopene cyclase" evidence="9">
    <location>
        <begin position="5"/>
        <end position="94"/>
    </location>
</feature>
<evidence type="ECO:0000256" key="1">
    <source>
        <dbReference type="ARBA" id="ARBA00004141"/>
    </source>
</evidence>
<dbReference type="GO" id="GO:0045436">
    <property type="term" value="F:lycopene beta cyclase activity"/>
    <property type="evidence" value="ECO:0007669"/>
    <property type="project" value="UniProtKB-ARBA"/>
</dbReference>
<sequence>MRYEYLISLVLLLLIAVCLKFKYKISVFNSTKEIVTFYSVIFVIGTIWDNFAVWRGHWYYPGKGIMGIFVGLIPIEDYIFAIVTSYTVLVLYKTIQKVYQ</sequence>
<dbReference type="GO" id="GO:0016117">
    <property type="term" value="P:carotenoid biosynthetic process"/>
    <property type="evidence" value="ECO:0007669"/>
    <property type="project" value="UniProtKB-KW"/>
</dbReference>
<comment type="pathway">
    <text evidence="2">Carotenoid biosynthesis.</text>
</comment>
<comment type="subcellular location">
    <subcellularLocation>
        <location evidence="1">Membrane</location>
        <topology evidence="1">Multi-pass membrane protein</topology>
    </subcellularLocation>
</comment>
<evidence type="ECO:0000256" key="6">
    <source>
        <dbReference type="ARBA" id="ARBA00023136"/>
    </source>
</evidence>
<feature type="transmembrane region" description="Helical" evidence="8">
    <location>
        <begin position="6"/>
        <end position="23"/>
    </location>
</feature>
<accession>A0A1F8BDI0</accession>
<keyword evidence="6 8" id="KW-0472">Membrane</keyword>
<keyword evidence="3 8" id="KW-0812">Transmembrane</keyword>
<evidence type="ECO:0000259" key="9">
    <source>
        <dbReference type="Pfam" id="PF18916"/>
    </source>
</evidence>
<feature type="transmembrane region" description="Helical" evidence="8">
    <location>
        <begin position="35"/>
        <end position="53"/>
    </location>
</feature>
<organism evidence="10 11">
    <name type="scientific">Candidatus Woesebacteria bacterium RIFCSPLOWO2_01_FULL_39_21</name>
    <dbReference type="NCBI Taxonomy" id="1802519"/>
    <lineage>
        <taxon>Bacteria</taxon>
        <taxon>Candidatus Woeseibacteriota</taxon>
    </lineage>
</organism>
<evidence type="ECO:0000256" key="7">
    <source>
        <dbReference type="ARBA" id="ARBA00023235"/>
    </source>
</evidence>
<evidence type="ECO:0000313" key="10">
    <source>
        <dbReference type="EMBL" id="OGM62121.1"/>
    </source>
</evidence>